<feature type="transmembrane region" description="Helical" evidence="1">
    <location>
        <begin position="6"/>
        <end position="26"/>
    </location>
</feature>
<organism evidence="2 3">
    <name type="scientific">Rhodococcus rhodochrous KG-21</name>
    <dbReference type="NCBI Taxonomy" id="1441923"/>
    <lineage>
        <taxon>Bacteria</taxon>
        <taxon>Bacillati</taxon>
        <taxon>Actinomycetota</taxon>
        <taxon>Actinomycetes</taxon>
        <taxon>Mycobacteriales</taxon>
        <taxon>Nocardiaceae</taxon>
        <taxon>Rhodococcus</taxon>
    </lineage>
</organism>
<protein>
    <submittedName>
        <fullName evidence="2">Uncharacterized protein</fullName>
    </submittedName>
</protein>
<keyword evidence="1" id="KW-1133">Transmembrane helix</keyword>
<keyword evidence="1" id="KW-0472">Membrane</keyword>
<evidence type="ECO:0000313" key="2">
    <source>
        <dbReference type="EMBL" id="KOS57517.1"/>
    </source>
</evidence>
<dbReference type="Proteomes" id="UP000037712">
    <property type="component" value="Unassembled WGS sequence"/>
</dbReference>
<dbReference type="AlphaFoldDB" id="A0A0M9WQ81"/>
<reference evidence="3" key="2">
    <citation type="submission" date="2015-01" db="EMBL/GenBank/DDBJ databases">
        <title>Draft genome sequence of potential hydrocarbon metabolising strain of Rhodococcus rhodochrous.</title>
        <authorList>
            <person name="Aggarwal R.K."/>
            <person name="Dawar C."/>
        </authorList>
    </citation>
    <scope>NUCLEOTIDE SEQUENCE [LARGE SCALE GENOMIC DNA]</scope>
    <source>
        <strain evidence="3">KG-21</strain>
    </source>
</reference>
<evidence type="ECO:0000256" key="1">
    <source>
        <dbReference type="SAM" id="Phobius"/>
    </source>
</evidence>
<dbReference type="PATRIC" id="fig|1441923.3.peg.989"/>
<dbReference type="Pfam" id="PF19690">
    <property type="entry name" value="DUF6191"/>
    <property type="match status" value="1"/>
</dbReference>
<name>A0A0M9WQ81_RHORH</name>
<dbReference type="EMBL" id="AZYO01000005">
    <property type="protein sequence ID" value="KOS57517.1"/>
    <property type="molecule type" value="Genomic_DNA"/>
</dbReference>
<comment type="caution">
    <text evidence="2">The sequence shown here is derived from an EMBL/GenBank/DDBJ whole genome shotgun (WGS) entry which is preliminary data.</text>
</comment>
<evidence type="ECO:0000313" key="3">
    <source>
        <dbReference type="Proteomes" id="UP000037712"/>
    </source>
</evidence>
<dbReference type="InterPro" id="IPR045684">
    <property type="entry name" value="DUF6191"/>
</dbReference>
<proteinExistence type="predicted"/>
<gene>
    <name evidence="2" type="ORF">Z051_04430</name>
</gene>
<sequence>MGALFAMTIPGLACLLVGAAVVEVLWSRLTGRRLLRRSGDGRTRPVAATGFEEVGAVFEGSRRFEFEQRQTSLMDREDATGREPGWLSVDVESGTARFGRSRP</sequence>
<keyword evidence="1" id="KW-0812">Transmembrane</keyword>
<reference evidence="2 3" key="1">
    <citation type="journal article" date="2015" name="Genome Announc.">
        <title>Draft Genome Sequence of Rhodococcus rhodochrous Strain KG-21, a Soil Isolate from Oil Fields of Krishna-Godavari Basin, India.</title>
        <authorList>
            <person name="Dawar C."/>
            <person name="Aggarwal R.K."/>
        </authorList>
    </citation>
    <scope>NUCLEOTIDE SEQUENCE [LARGE SCALE GENOMIC DNA]</scope>
    <source>
        <strain evidence="2 3">KG-21</strain>
    </source>
</reference>
<accession>A0A0M9WQ81</accession>
<dbReference type="RefSeq" id="WP_054371577.1">
    <property type="nucleotide sequence ID" value="NZ_AZYO01000005.1"/>
</dbReference>